<organism evidence="3 4">
    <name type="scientific">Oceanithermus desulfurans NBRC 100063</name>
    <dbReference type="NCBI Taxonomy" id="1227550"/>
    <lineage>
        <taxon>Bacteria</taxon>
        <taxon>Thermotogati</taxon>
        <taxon>Deinococcota</taxon>
        <taxon>Deinococci</taxon>
        <taxon>Thermales</taxon>
        <taxon>Thermaceae</taxon>
        <taxon>Oceanithermus</taxon>
    </lineage>
</organism>
<dbReference type="InterPro" id="IPR014710">
    <property type="entry name" value="RmlC-like_jellyroll"/>
</dbReference>
<feature type="domain" description="Cupin type-2" evidence="2">
    <location>
        <begin position="33"/>
        <end position="100"/>
    </location>
</feature>
<name>A0A511RKR1_9DEIN</name>
<dbReference type="Pfam" id="PF07883">
    <property type="entry name" value="Cupin_2"/>
    <property type="match status" value="1"/>
</dbReference>
<evidence type="ECO:0000256" key="1">
    <source>
        <dbReference type="ARBA" id="ARBA00022723"/>
    </source>
</evidence>
<evidence type="ECO:0000313" key="3">
    <source>
        <dbReference type="EMBL" id="GEM90248.1"/>
    </source>
</evidence>
<dbReference type="InterPro" id="IPR013096">
    <property type="entry name" value="Cupin_2"/>
</dbReference>
<dbReference type="Gene3D" id="2.60.120.10">
    <property type="entry name" value="Jelly Rolls"/>
    <property type="match status" value="1"/>
</dbReference>
<protein>
    <submittedName>
        <fullName evidence="3">Cupin</fullName>
    </submittedName>
</protein>
<dbReference type="InterPro" id="IPR051610">
    <property type="entry name" value="GPI/OXD"/>
</dbReference>
<evidence type="ECO:0000259" key="2">
    <source>
        <dbReference type="Pfam" id="PF07883"/>
    </source>
</evidence>
<dbReference type="SUPFAM" id="SSF51182">
    <property type="entry name" value="RmlC-like cupins"/>
    <property type="match status" value="1"/>
</dbReference>
<dbReference type="InterPro" id="IPR011051">
    <property type="entry name" value="RmlC_Cupin_sf"/>
</dbReference>
<accession>A0A511RKR1</accession>
<dbReference type="EMBL" id="BJXN01000011">
    <property type="protein sequence ID" value="GEM90248.1"/>
    <property type="molecule type" value="Genomic_DNA"/>
</dbReference>
<dbReference type="Proteomes" id="UP000321827">
    <property type="component" value="Unassembled WGS sequence"/>
</dbReference>
<dbReference type="OrthoDB" id="9791637at2"/>
<evidence type="ECO:0000313" key="4">
    <source>
        <dbReference type="Proteomes" id="UP000321827"/>
    </source>
</evidence>
<dbReference type="GO" id="GO:0046872">
    <property type="term" value="F:metal ion binding"/>
    <property type="evidence" value="ECO:0007669"/>
    <property type="project" value="UniProtKB-KW"/>
</dbReference>
<dbReference type="RefSeq" id="WP_147147831.1">
    <property type="nucleotide sequence ID" value="NZ_BJXN01000011.1"/>
</dbReference>
<keyword evidence="1" id="KW-0479">Metal-binding</keyword>
<reference evidence="3 4" key="1">
    <citation type="submission" date="2019-07" db="EMBL/GenBank/DDBJ databases">
        <title>Whole genome shotgun sequence of Oceanithermus desulfurans NBRC 100063.</title>
        <authorList>
            <person name="Hosoyama A."/>
            <person name="Uohara A."/>
            <person name="Ohji S."/>
            <person name="Ichikawa N."/>
        </authorList>
    </citation>
    <scope>NUCLEOTIDE SEQUENCE [LARGE SCALE GENOMIC DNA]</scope>
    <source>
        <strain evidence="3 4">NBRC 100063</strain>
    </source>
</reference>
<gene>
    <name evidence="3" type="ORF">ODE01S_16820</name>
</gene>
<dbReference type="CDD" id="cd06122">
    <property type="entry name" value="cupin_TTHA0104"/>
    <property type="match status" value="1"/>
</dbReference>
<proteinExistence type="predicted"/>
<dbReference type="PANTHER" id="PTHR35848">
    <property type="entry name" value="OXALATE-BINDING PROTEIN"/>
    <property type="match status" value="1"/>
</dbReference>
<comment type="caution">
    <text evidence="3">The sequence shown here is derived from an EMBL/GenBank/DDBJ whole genome shotgun (WGS) entry which is preliminary data.</text>
</comment>
<dbReference type="AlphaFoldDB" id="A0A511RKR1"/>
<sequence length="106" mass="11699">MEIRVLEELVEFGQEKMKKIPVFDSPHMFYDLYALLPGQMQKVHAHEGSDKVYLVLAGEVRVQVGKAQATLTTGQATRAPAGEEHGVWNASEQPAVLLVVMAPRPS</sequence>